<dbReference type="PIRSF" id="PIRSF006806">
    <property type="entry name" value="FTHF_cligase"/>
    <property type="match status" value="1"/>
</dbReference>
<dbReference type="PANTHER" id="PTHR23407">
    <property type="entry name" value="ATPASE INHIBITOR/5-FORMYLTETRAHYDROFOLATE CYCLO-LIGASE"/>
    <property type="match status" value="1"/>
</dbReference>
<dbReference type="InterPro" id="IPR037171">
    <property type="entry name" value="NagB/RpiA_transferase-like"/>
</dbReference>
<evidence type="ECO:0000313" key="5">
    <source>
        <dbReference type="EMBL" id="KTC98999.1"/>
    </source>
</evidence>
<dbReference type="PATRIC" id="fig|45065.4.peg.1364"/>
<dbReference type="NCBIfam" id="TIGR02727">
    <property type="entry name" value="MTHFS_bact"/>
    <property type="match status" value="1"/>
</dbReference>
<dbReference type="GO" id="GO:0030272">
    <property type="term" value="F:5-formyltetrahydrofolate cyclo-ligase activity"/>
    <property type="evidence" value="ECO:0007669"/>
    <property type="project" value="UniProtKB-EC"/>
</dbReference>
<keyword evidence="4" id="KW-0479">Metal-binding</keyword>
<comment type="similarity">
    <text evidence="1 4">Belongs to the 5-formyltetrahydrofolate cyclo-ligase family.</text>
</comment>
<dbReference type="InterPro" id="IPR024185">
    <property type="entry name" value="FTHF_cligase-like_sf"/>
</dbReference>
<dbReference type="OrthoDB" id="9801938at2"/>
<dbReference type="Pfam" id="PF01812">
    <property type="entry name" value="5-FTHF_cyc-lig"/>
    <property type="match status" value="1"/>
</dbReference>
<keyword evidence="6" id="KW-1185">Reference proteome</keyword>
<dbReference type="GO" id="GO:0009396">
    <property type="term" value="P:folic acid-containing compound biosynthetic process"/>
    <property type="evidence" value="ECO:0007669"/>
    <property type="project" value="TreeGrafter"/>
</dbReference>
<name>A0A0W0TTM8_9GAMM</name>
<protein>
    <recommendedName>
        <fullName evidence="4">5-formyltetrahydrofolate cyclo-ligase</fullName>
        <ecNumber evidence="4">6.3.3.2</ecNumber>
    </recommendedName>
</protein>
<dbReference type="GO" id="GO:0046872">
    <property type="term" value="F:metal ion binding"/>
    <property type="evidence" value="ECO:0007669"/>
    <property type="project" value="UniProtKB-KW"/>
</dbReference>
<organism evidence="5 6">
    <name type="scientific">Legionella geestiana</name>
    <dbReference type="NCBI Taxonomy" id="45065"/>
    <lineage>
        <taxon>Bacteria</taxon>
        <taxon>Pseudomonadati</taxon>
        <taxon>Pseudomonadota</taxon>
        <taxon>Gammaproteobacteria</taxon>
        <taxon>Legionellales</taxon>
        <taxon>Legionellaceae</taxon>
        <taxon>Legionella</taxon>
    </lineage>
</organism>
<evidence type="ECO:0000313" key="6">
    <source>
        <dbReference type="Proteomes" id="UP000054785"/>
    </source>
</evidence>
<evidence type="ECO:0000256" key="2">
    <source>
        <dbReference type="ARBA" id="ARBA00022741"/>
    </source>
</evidence>
<comment type="caution">
    <text evidence="5">The sequence shown here is derived from an EMBL/GenBank/DDBJ whole genome shotgun (WGS) entry which is preliminary data.</text>
</comment>
<dbReference type="EC" id="6.3.3.2" evidence="4"/>
<keyword evidence="2 4" id="KW-0547">Nucleotide-binding</keyword>
<dbReference type="Proteomes" id="UP000054785">
    <property type="component" value="Unassembled WGS sequence"/>
</dbReference>
<gene>
    <name evidence="5" type="primary">fthC</name>
    <name evidence="5" type="ORF">Lgee_1265</name>
</gene>
<sequence>MKHPLREVMRARRSALSDALVKEASQRVCARVRALHHWQTAHHIALYLPVNGEIDPRALMNDPLPSQQFYLPCITREQMLHFLPFTKNTPLTPNRYGIPEPLQSEEHACGNPQLHLVIVPLVAFDATCQRLGMGAGFYDRTFANPATRPLLLGLAHDFQRVEVLDTNPWDVPLNGVITPENCYWRTA</sequence>
<comment type="cofactor">
    <cofactor evidence="4">
        <name>Mg(2+)</name>
        <dbReference type="ChEBI" id="CHEBI:18420"/>
    </cofactor>
</comment>
<dbReference type="GO" id="GO:0005524">
    <property type="term" value="F:ATP binding"/>
    <property type="evidence" value="ECO:0007669"/>
    <property type="project" value="UniProtKB-KW"/>
</dbReference>
<proteinExistence type="inferred from homology"/>
<dbReference type="STRING" id="45065.Lgee_1265"/>
<dbReference type="GO" id="GO:0035999">
    <property type="term" value="P:tetrahydrofolate interconversion"/>
    <property type="evidence" value="ECO:0007669"/>
    <property type="project" value="TreeGrafter"/>
</dbReference>
<dbReference type="RefSeq" id="WP_035901908.1">
    <property type="nucleotide sequence ID" value="NZ_CAAAHN010000011.1"/>
</dbReference>
<keyword evidence="5" id="KW-0436">Ligase</keyword>
<dbReference type="SUPFAM" id="SSF100950">
    <property type="entry name" value="NagB/RpiA/CoA transferase-like"/>
    <property type="match status" value="1"/>
</dbReference>
<evidence type="ECO:0000256" key="4">
    <source>
        <dbReference type="RuleBase" id="RU361279"/>
    </source>
</evidence>
<keyword evidence="3 4" id="KW-0067">ATP-binding</keyword>
<evidence type="ECO:0000256" key="1">
    <source>
        <dbReference type="ARBA" id="ARBA00010638"/>
    </source>
</evidence>
<dbReference type="Gene3D" id="3.40.50.10420">
    <property type="entry name" value="NagB/RpiA/CoA transferase-like"/>
    <property type="match status" value="1"/>
</dbReference>
<accession>A0A0W0TTM8</accession>
<dbReference type="EMBL" id="LNYC01000051">
    <property type="protein sequence ID" value="KTC98999.1"/>
    <property type="molecule type" value="Genomic_DNA"/>
</dbReference>
<dbReference type="AlphaFoldDB" id="A0A0W0TTM8"/>
<dbReference type="InterPro" id="IPR002698">
    <property type="entry name" value="FTHF_cligase"/>
</dbReference>
<evidence type="ECO:0000256" key="3">
    <source>
        <dbReference type="ARBA" id="ARBA00022840"/>
    </source>
</evidence>
<comment type="catalytic activity">
    <reaction evidence="4">
        <text>(6S)-5-formyl-5,6,7,8-tetrahydrofolate + ATP = (6R)-5,10-methenyltetrahydrofolate + ADP + phosphate</text>
        <dbReference type="Rhea" id="RHEA:10488"/>
        <dbReference type="ChEBI" id="CHEBI:30616"/>
        <dbReference type="ChEBI" id="CHEBI:43474"/>
        <dbReference type="ChEBI" id="CHEBI:57455"/>
        <dbReference type="ChEBI" id="CHEBI:57457"/>
        <dbReference type="ChEBI" id="CHEBI:456216"/>
        <dbReference type="EC" id="6.3.3.2"/>
    </reaction>
</comment>
<keyword evidence="4" id="KW-0460">Magnesium</keyword>
<reference evidence="5 6" key="1">
    <citation type="submission" date="2015-11" db="EMBL/GenBank/DDBJ databases">
        <title>Genomic analysis of 38 Legionella species identifies large and diverse effector repertoires.</title>
        <authorList>
            <person name="Burstein D."/>
            <person name="Amaro F."/>
            <person name="Zusman T."/>
            <person name="Lifshitz Z."/>
            <person name="Cohen O."/>
            <person name="Gilbert J.A."/>
            <person name="Pupko T."/>
            <person name="Shuman H.A."/>
            <person name="Segal G."/>
        </authorList>
    </citation>
    <scope>NUCLEOTIDE SEQUENCE [LARGE SCALE GENOMIC DNA]</scope>
    <source>
        <strain evidence="5 6">ATCC 49504</strain>
    </source>
</reference>
<dbReference type="PANTHER" id="PTHR23407:SF1">
    <property type="entry name" value="5-FORMYLTETRAHYDROFOLATE CYCLO-LIGASE"/>
    <property type="match status" value="1"/>
</dbReference>